<feature type="transmembrane region" description="Helical" evidence="5">
    <location>
        <begin position="145"/>
        <end position="165"/>
    </location>
</feature>
<feature type="domain" description="Integral membrane bound transporter" evidence="6">
    <location>
        <begin position="318"/>
        <end position="445"/>
    </location>
</feature>
<gene>
    <name evidence="7" type="ORF">HA49_20365</name>
</gene>
<feature type="transmembrane region" description="Helical" evidence="5">
    <location>
        <begin position="378"/>
        <end position="398"/>
    </location>
</feature>
<name>A0A095T0M3_9GAMM</name>
<dbReference type="PANTHER" id="PTHR31086">
    <property type="entry name" value="ALUMINUM-ACTIVATED MALATE TRANSPORTER 10"/>
    <property type="match status" value="1"/>
</dbReference>
<protein>
    <recommendedName>
        <fullName evidence="6">Integral membrane bound transporter domain-containing protein</fullName>
    </recommendedName>
</protein>
<dbReference type="AlphaFoldDB" id="A0A095T0M3"/>
<keyword evidence="2 5" id="KW-0812">Transmembrane</keyword>
<feature type="transmembrane region" description="Helical" evidence="5">
    <location>
        <begin position="435"/>
        <end position="459"/>
    </location>
</feature>
<keyword evidence="8" id="KW-1185">Reference proteome</keyword>
<reference evidence="7" key="1">
    <citation type="submission" date="2014-12" db="EMBL/GenBank/DDBJ databases">
        <title>The draft genome of the Tatumella morbirosei type strain, LMG23360T isolated from pineapple rot.</title>
        <authorList>
            <person name="Smits T.H."/>
            <person name="Palmer M."/>
            <person name="Venter S.N."/>
            <person name="Duffy B."/>
            <person name="Steenkamp E.T."/>
            <person name="Chan W.Y."/>
            <person name="Coutinho T.A."/>
            <person name="Coetzee M.P."/>
            <person name="De Maayer P."/>
        </authorList>
    </citation>
    <scope>NUCLEOTIDE SEQUENCE [LARGE SCALE GENOMIC DNA]</scope>
    <source>
        <strain evidence="7">LMG 23360</strain>
    </source>
</reference>
<keyword evidence="3 5" id="KW-1133">Transmembrane helix</keyword>
<keyword evidence="4 5" id="KW-0472">Membrane</keyword>
<evidence type="ECO:0000259" key="6">
    <source>
        <dbReference type="Pfam" id="PF13515"/>
    </source>
</evidence>
<evidence type="ECO:0000256" key="2">
    <source>
        <dbReference type="ARBA" id="ARBA00022692"/>
    </source>
</evidence>
<dbReference type="Pfam" id="PF13515">
    <property type="entry name" value="FUSC_2"/>
    <property type="match status" value="1"/>
</dbReference>
<evidence type="ECO:0000256" key="3">
    <source>
        <dbReference type="ARBA" id="ARBA00022989"/>
    </source>
</evidence>
<dbReference type="InterPro" id="IPR049453">
    <property type="entry name" value="Memb_transporter_dom"/>
</dbReference>
<feature type="transmembrane region" description="Helical" evidence="5">
    <location>
        <begin position="298"/>
        <end position="324"/>
    </location>
</feature>
<evidence type="ECO:0000256" key="4">
    <source>
        <dbReference type="ARBA" id="ARBA00023136"/>
    </source>
</evidence>
<sequence>MSKTSKFPLLTMLSPVVRQRLPFAGRVGLCCGLPVMIGYFAGNIHLGLLATLGSFTALYGSDRPFINRGWYLAVVALLLAVVVMLGMVPGNSPWAAVLVVSAISTIATFVCNATRVGAPGAYMFALACASGTGIAAVSSNPWQSGLWVLLGGGISWVVHMSEALFHRYKPEQTAVVGAANAVSQFAACRDVQRRIQLRLDASQKIDNAWMTLLNRQSVKTRKTPCIQYLISLTQQLSPIIARAEMTFVADKNGDDILSQQAKQIAQSATTASKTCLQMDTPVVLPEVQSGLRFCQENLFLWSVPFQMALRVCLATLVAGAAGAWLGLNHAYWVMAAVVVVLNQPYGWPGTTRRAIYRVVGTLAGIVLAWGVLSLHPEGLWIALIVGVLQFIIQIFVVVQYAIAAIFITTFSMLITLGGGGLQQLNELLGARALDTAIGCGVAIAVFMLMLPCTALYQVFAEMRATLMAAQRLAESLSQENHLTSSVLSRRISLRRRLLSLQQTADDDVDAAKLRHLKIEPLVKAVSASKTLSWKLLAAASYTTDQLTPDDHEAPLNEAQYQQISCRINELLQSENPKKPLDNHEDYGFLQQELDNLEQAYRQLQPWRRWGEKGARPVV</sequence>
<comment type="caution">
    <text evidence="7">The sequence shown here is derived from an EMBL/GenBank/DDBJ whole genome shotgun (WGS) entry which is preliminary data.</text>
</comment>
<feature type="transmembrane region" description="Helical" evidence="5">
    <location>
        <begin position="37"/>
        <end position="58"/>
    </location>
</feature>
<evidence type="ECO:0000313" key="7">
    <source>
        <dbReference type="EMBL" id="KGD70297.1"/>
    </source>
</evidence>
<feature type="transmembrane region" description="Helical" evidence="5">
    <location>
        <begin position="405"/>
        <end position="423"/>
    </location>
</feature>
<dbReference type="GO" id="GO:0016020">
    <property type="term" value="C:membrane"/>
    <property type="evidence" value="ECO:0007669"/>
    <property type="project" value="UniProtKB-SubCell"/>
</dbReference>
<dbReference type="EMBL" id="JPKR02000005">
    <property type="protein sequence ID" value="KGD70297.1"/>
    <property type="molecule type" value="Genomic_DNA"/>
</dbReference>
<dbReference type="OrthoDB" id="581879at2"/>
<evidence type="ECO:0000313" key="8">
    <source>
        <dbReference type="Proteomes" id="UP000029577"/>
    </source>
</evidence>
<feature type="transmembrane region" description="Helical" evidence="5">
    <location>
        <begin position="94"/>
        <end position="113"/>
    </location>
</feature>
<evidence type="ECO:0000256" key="5">
    <source>
        <dbReference type="SAM" id="Phobius"/>
    </source>
</evidence>
<dbReference type="RefSeq" id="WP_038023611.1">
    <property type="nucleotide sequence ID" value="NZ_JPKR02000005.1"/>
</dbReference>
<feature type="transmembrane region" description="Helical" evidence="5">
    <location>
        <begin position="354"/>
        <end position="372"/>
    </location>
</feature>
<dbReference type="eggNOG" id="COG1289">
    <property type="taxonomic scope" value="Bacteria"/>
</dbReference>
<dbReference type="STRING" id="642227.HA49_20365"/>
<comment type="subcellular location">
    <subcellularLocation>
        <location evidence="1">Membrane</location>
        <topology evidence="1">Multi-pass membrane protein</topology>
    </subcellularLocation>
</comment>
<accession>A0A095T0M3</accession>
<evidence type="ECO:0000256" key="1">
    <source>
        <dbReference type="ARBA" id="ARBA00004141"/>
    </source>
</evidence>
<feature type="transmembrane region" description="Helical" evidence="5">
    <location>
        <begin position="330"/>
        <end position="347"/>
    </location>
</feature>
<dbReference type="Proteomes" id="UP000029577">
    <property type="component" value="Unassembled WGS sequence"/>
</dbReference>
<proteinExistence type="predicted"/>
<organism evidence="7 8">
    <name type="scientific">Tatumella morbirosei</name>
    <dbReference type="NCBI Taxonomy" id="642227"/>
    <lineage>
        <taxon>Bacteria</taxon>
        <taxon>Pseudomonadati</taxon>
        <taxon>Pseudomonadota</taxon>
        <taxon>Gammaproteobacteria</taxon>
        <taxon>Enterobacterales</taxon>
        <taxon>Erwiniaceae</taxon>
        <taxon>Tatumella</taxon>
    </lineage>
</organism>
<feature type="transmembrane region" description="Helical" evidence="5">
    <location>
        <begin position="120"/>
        <end position="139"/>
    </location>
</feature>
<feature type="transmembrane region" description="Helical" evidence="5">
    <location>
        <begin position="70"/>
        <end position="88"/>
    </location>
</feature>